<dbReference type="PANTHER" id="PTHR43525:SF1">
    <property type="entry name" value="PROTEIN MALY"/>
    <property type="match status" value="1"/>
</dbReference>
<dbReference type="NCBIfam" id="TIGR04350">
    <property type="entry name" value="C_S_lyase_PatB"/>
    <property type="match status" value="1"/>
</dbReference>
<gene>
    <name evidence="7" type="ORF">MGWOODY_XGa2513</name>
</gene>
<dbReference type="InterPro" id="IPR015424">
    <property type="entry name" value="PyrdxlP-dep_Trfase"/>
</dbReference>
<dbReference type="Gene3D" id="3.90.1150.10">
    <property type="entry name" value="Aspartate Aminotransferase, domain 1"/>
    <property type="match status" value="1"/>
</dbReference>
<dbReference type="InterPro" id="IPR015422">
    <property type="entry name" value="PyrdxlP-dep_Trfase_small"/>
</dbReference>
<evidence type="ECO:0000256" key="3">
    <source>
        <dbReference type="ARBA" id="ARBA00022898"/>
    </source>
</evidence>
<protein>
    <recommendedName>
        <fullName evidence="2">cysteine-S-conjugate beta-lyase</fullName>
        <ecNumber evidence="2">4.4.1.13</ecNumber>
    </recommendedName>
</protein>
<dbReference type="SUPFAM" id="SSF53383">
    <property type="entry name" value="PLP-dependent transferases"/>
    <property type="match status" value="1"/>
</dbReference>
<dbReference type="InterPro" id="IPR027619">
    <property type="entry name" value="C-S_lyase_PatB-like"/>
</dbReference>
<reference evidence="7" key="1">
    <citation type="submission" date="2015-10" db="EMBL/GenBank/DDBJ databases">
        <authorList>
            <person name="Gilbert D.G."/>
        </authorList>
    </citation>
    <scope>NUCLEOTIDE SEQUENCE</scope>
</reference>
<evidence type="ECO:0000256" key="1">
    <source>
        <dbReference type="ARBA" id="ARBA00001933"/>
    </source>
</evidence>
<organism evidence="7">
    <name type="scientific">hydrothermal vent metagenome</name>
    <dbReference type="NCBI Taxonomy" id="652676"/>
    <lineage>
        <taxon>unclassified sequences</taxon>
        <taxon>metagenomes</taxon>
        <taxon>ecological metagenomes</taxon>
    </lineage>
</organism>
<keyword evidence="3" id="KW-0663">Pyridoxal phosphate</keyword>
<evidence type="ECO:0000256" key="5">
    <source>
        <dbReference type="ARBA" id="ARBA00037974"/>
    </source>
</evidence>
<dbReference type="Pfam" id="PF00155">
    <property type="entry name" value="Aminotran_1_2"/>
    <property type="match status" value="1"/>
</dbReference>
<dbReference type="AlphaFoldDB" id="A0A160TSR4"/>
<dbReference type="EMBL" id="CZRL01000082">
    <property type="protein sequence ID" value="CUS52321.1"/>
    <property type="molecule type" value="Genomic_DNA"/>
</dbReference>
<comment type="similarity">
    <text evidence="5">Belongs to the class-II pyridoxal-phosphate-dependent aminotransferase family. MalY/PatB cystathionine beta-lyase subfamily.</text>
</comment>
<proteinExistence type="inferred from homology"/>
<dbReference type="Gene3D" id="3.40.640.10">
    <property type="entry name" value="Type I PLP-dependent aspartate aminotransferase-like (Major domain)"/>
    <property type="match status" value="1"/>
</dbReference>
<evidence type="ECO:0000259" key="6">
    <source>
        <dbReference type="Pfam" id="PF00155"/>
    </source>
</evidence>
<feature type="domain" description="Aminotransferase class I/classII large" evidence="6">
    <location>
        <begin position="61"/>
        <end position="396"/>
    </location>
</feature>
<evidence type="ECO:0000256" key="2">
    <source>
        <dbReference type="ARBA" id="ARBA00012224"/>
    </source>
</evidence>
<dbReference type="InterPro" id="IPR051798">
    <property type="entry name" value="Class-II_PLP-Dep_Aminotrans"/>
</dbReference>
<dbReference type="EC" id="4.4.1.13" evidence="2"/>
<dbReference type="InterPro" id="IPR015421">
    <property type="entry name" value="PyrdxlP-dep_Trfase_major"/>
</dbReference>
<evidence type="ECO:0000313" key="7">
    <source>
        <dbReference type="EMBL" id="CUS52321.1"/>
    </source>
</evidence>
<evidence type="ECO:0000256" key="4">
    <source>
        <dbReference type="ARBA" id="ARBA00023239"/>
    </source>
</evidence>
<dbReference type="GO" id="GO:0047804">
    <property type="term" value="F:cysteine-S-conjugate beta-lyase activity"/>
    <property type="evidence" value="ECO:0007669"/>
    <property type="project" value="UniProtKB-EC"/>
</dbReference>
<keyword evidence="4" id="KW-0456">Lyase</keyword>
<sequence length="406" mass="45652">MTIDFEQEVDHYGVNSIKWEFMVDDRVLKHWDLTDPDLGDQSVLPMWVADMDFLAAPPIVEAVTRRAQRGLYGYASKTDSYLSAVCGWMGRRKAWAVDPEWILMMPGVVTALHVIVRHFTAPGDKVLIQRPVYHPFTFSIENNQREIASSALRLTGDRYEMDFDDLAEKAADPAVKLAILCSPHNPVGRVWSREELTRYAEICSANGVRVIADELHSDLIMPGGQFVSYGTLGERFLKDVFVCTAPSKTFSLAGLQTSNIIVPDTELREELRIELRALGLWGTNPFGLVGTEAAYNHGESWLEQVIDYIWGNLEYLDNYLKSRLPSMKLIPIEGTYLAWVDCRDLGLGGEALKSLMMDDARVYLDSGHIFGPEGEGFVRMNVACRRQTLEQALARIERAVNDEIGG</sequence>
<dbReference type="InterPro" id="IPR004839">
    <property type="entry name" value="Aminotransferase_I/II_large"/>
</dbReference>
<keyword evidence="7" id="KW-0032">Aminotransferase</keyword>
<dbReference type="PANTHER" id="PTHR43525">
    <property type="entry name" value="PROTEIN MALY"/>
    <property type="match status" value="1"/>
</dbReference>
<dbReference type="GO" id="GO:0030170">
    <property type="term" value="F:pyridoxal phosphate binding"/>
    <property type="evidence" value="ECO:0007669"/>
    <property type="project" value="InterPro"/>
</dbReference>
<comment type="cofactor">
    <cofactor evidence="1">
        <name>pyridoxal 5'-phosphate</name>
        <dbReference type="ChEBI" id="CHEBI:597326"/>
    </cofactor>
</comment>
<keyword evidence="7" id="KW-0808">Transferase</keyword>
<dbReference type="GO" id="GO:0008483">
    <property type="term" value="F:transaminase activity"/>
    <property type="evidence" value="ECO:0007669"/>
    <property type="project" value="UniProtKB-KW"/>
</dbReference>
<dbReference type="CDD" id="cd00609">
    <property type="entry name" value="AAT_like"/>
    <property type="match status" value="1"/>
</dbReference>
<name>A0A160TSR4_9ZZZZ</name>
<accession>A0A160TSR4</accession>